<dbReference type="PROSITE" id="PS50005">
    <property type="entry name" value="TPR"/>
    <property type="match status" value="1"/>
</dbReference>
<feature type="transmembrane region" description="Helical" evidence="8">
    <location>
        <begin position="523"/>
        <end position="541"/>
    </location>
</feature>
<sequence>MQDQFLYNFTSRFVGISALALIGFAPFYRGLFFEQEMGIHHYLTATAALITASLLILAYLSQDSNKSGKKSDRKNTSKATIPDVTGSTPYQQHLRSLFLSPYFWALTVLTTLYGLSFFGAINQREAIFTWLRHLDYLLVFILLYFAAGLWKERSTAHIQKEKESNPSFPVATSTMLQESFIYWFMIALSVAGTVVSVLGIMAFQGIIELQGGILGRRISSTLQYPNTLAIYVSATLMLSLYLSLQGRRLIETILFPAFSIIMLLAIIGSQSRGAWLVLPVVLILFSIGQARPLKASLFTIGTILVSAILSIQTVTPELLKTQPNWTAFTITVVIPLLWGALWTALQYQLEKRSTDNNSLEKVTEKNPLIKWLIPGSVTAIVAILAIILLVSPFSNSNQEVIETDGTAVTEKSSFFEAFEPLTKRIKNISMDERNLQYRFLFSNDAKEMALDKPLLGWGGGGWQSGYFAYQSFRYHTTEVHNHFYQVWVETGTIGLIAFLTPFVATTIAMGTLFINKRSRKEKALAWTIGTAIITIAIHSTMDFNLSLSAVALFLWALLALFAHLEAQLGIGITAFLSKSIPIAQTANQATERSGLSLPITATTTALLSLVAISLTILTMNIRGGEASALRYNEAINEGQANIALAHIQEASRSDPWKADYYSVQSAILLSSIGANEDPEIQQSLLQESIRLNEKAVQRDSYNAERRIRLASSYIGAKRFEEAQQEIERAIELAPWHISTYENATALYVDLAIKIAQAKQKSSPNSQNEQAIYQDSLNRILAITAEIPTKVETIPEDIRDLRRKNYDLRITHSISYRAGQASFLLGDLEEAKKHLENAAKIKDENQKALAQVWLGATNQQLGNSKGRSMMNNASKKSDEAKRAYNLLKELGY</sequence>
<feature type="transmembrane region" description="Helical" evidence="8">
    <location>
        <begin position="553"/>
        <end position="576"/>
    </location>
</feature>
<evidence type="ECO:0000256" key="4">
    <source>
        <dbReference type="ARBA" id="ARBA00023136"/>
    </source>
</evidence>
<feature type="coiled-coil region" evidence="6">
    <location>
        <begin position="824"/>
        <end position="889"/>
    </location>
</feature>
<accession>A0A6I0EVZ5</accession>
<keyword evidence="3 8" id="KW-1133">Transmembrane helix</keyword>
<dbReference type="Pfam" id="PF04932">
    <property type="entry name" value="Wzy_C"/>
    <property type="match status" value="1"/>
</dbReference>
<dbReference type="InterPro" id="IPR051533">
    <property type="entry name" value="WaaL-like"/>
</dbReference>
<dbReference type="GO" id="GO:0016020">
    <property type="term" value="C:membrane"/>
    <property type="evidence" value="ECO:0007669"/>
    <property type="project" value="UniProtKB-SubCell"/>
</dbReference>
<evidence type="ECO:0000256" key="5">
    <source>
        <dbReference type="PROSITE-ProRule" id="PRU00339"/>
    </source>
</evidence>
<dbReference type="OrthoDB" id="1808577at2"/>
<feature type="domain" description="O-antigen ligase-related" evidence="9">
    <location>
        <begin position="377"/>
        <end position="499"/>
    </location>
</feature>
<evidence type="ECO:0000313" key="10">
    <source>
        <dbReference type="EMBL" id="KAB2953779.1"/>
    </source>
</evidence>
<dbReference type="Proteomes" id="UP000468766">
    <property type="component" value="Unassembled WGS sequence"/>
</dbReference>
<dbReference type="InterPro" id="IPR007016">
    <property type="entry name" value="O-antigen_ligase-rel_domated"/>
</dbReference>
<feature type="transmembrane region" description="Helical" evidence="8">
    <location>
        <begin position="12"/>
        <end position="33"/>
    </location>
</feature>
<evidence type="ECO:0000256" key="2">
    <source>
        <dbReference type="ARBA" id="ARBA00022692"/>
    </source>
</evidence>
<feature type="transmembrane region" description="Helical" evidence="8">
    <location>
        <begin position="368"/>
        <end position="390"/>
    </location>
</feature>
<evidence type="ECO:0000256" key="1">
    <source>
        <dbReference type="ARBA" id="ARBA00004141"/>
    </source>
</evidence>
<feature type="transmembrane region" description="Helical" evidence="8">
    <location>
        <begin position="273"/>
        <end position="290"/>
    </location>
</feature>
<proteinExistence type="predicted"/>
<keyword evidence="2 8" id="KW-0812">Transmembrane</keyword>
<feature type="repeat" description="TPR" evidence="5">
    <location>
        <begin position="703"/>
        <end position="736"/>
    </location>
</feature>
<keyword evidence="5" id="KW-0802">TPR repeat</keyword>
<keyword evidence="4 8" id="KW-0472">Membrane</keyword>
<feature type="transmembrane region" description="Helical" evidence="8">
    <location>
        <begin position="133"/>
        <end position="150"/>
    </location>
</feature>
<protein>
    <recommendedName>
        <fullName evidence="9">O-antigen ligase-related domain-containing protein</fullName>
    </recommendedName>
</protein>
<evidence type="ECO:0000313" key="11">
    <source>
        <dbReference type="Proteomes" id="UP000468766"/>
    </source>
</evidence>
<reference evidence="10 11" key="1">
    <citation type="submission" date="2019-10" db="EMBL/GenBank/DDBJ databases">
        <title>Whole-genome sequence of the extremophile Heliorestis acidaminivorans DSM 24790.</title>
        <authorList>
            <person name="Kyndt J.A."/>
            <person name="Meyer T.E."/>
        </authorList>
    </citation>
    <scope>NUCLEOTIDE SEQUENCE [LARGE SCALE GENOMIC DNA]</scope>
    <source>
        <strain evidence="10 11">DSM 24790</strain>
    </source>
</reference>
<dbReference type="Pfam" id="PF13181">
    <property type="entry name" value="TPR_8"/>
    <property type="match status" value="2"/>
</dbReference>
<organism evidence="10 11">
    <name type="scientific">Heliorestis acidaminivorans</name>
    <dbReference type="NCBI Taxonomy" id="553427"/>
    <lineage>
        <taxon>Bacteria</taxon>
        <taxon>Bacillati</taxon>
        <taxon>Bacillota</taxon>
        <taxon>Clostridia</taxon>
        <taxon>Eubacteriales</taxon>
        <taxon>Heliobacteriaceae</taxon>
        <taxon>Heliorestis</taxon>
    </lineage>
</organism>
<dbReference type="Gene3D" id="1.25.40.10">
    <property type="entry name" value="Tetratricopeptide repeat domain"/>
    <property type="match status" value="1"/>
</dbReference>
<keyword evidence="11" id="KW-1185">Reference proteome</keyword>
<evidence type="ECO:0000256" key="7">
    <source>
        <dbReference type="SAM" id="MobiDB-lite"/>
    </source>
</evidence>
<evidence type="ECO:0000259" key="9">
    <source>
        <dbReference type="Pfam" id="PF04932"/>
    </source>
</evidence>
<dbReference type="AlphaFoldDB" id="A0A6I0EVZ5"/>
<feature type="transmembrane region" description="Helical" evidence="8">
    <location>
        <begin position="223"/>
        <end position="242"/>
    </location>
</feature>
<feature type="transmembrane region" description="Helical" evidence="8">
    <location>
        <begin position="493"/>
        <end position="514"/>
    </location>
</feature>
<dbReference type="EMBL" id="WBXO01000002">
    <property type="protein sequence ID" value="KAB2953779.1"/>
    <property type="molecule type" value="Genomic_DNA"/>
</dbReference>
<evidence type="ECO:0000256" key="6">
    <source>
        <dbReference type="SAM" id="Coils"/>
    </source>
</evidence>
<feature type="transmembrane region" description="Helical" evidence="8">
    <location>
        <begin position="327"/>
        <end position="347"/>
    </location>
</feature>
<feature type="transmembrane region" description="Helical" evidence="8">
    <location>
        <begin position="249"/>
        <end position="267"/>
    </location>
</feature>
<dbReference type="PANTHER" id="PTHR37422">
    <property type="entry name" value="TEICHURONIC ACID BIOSYNTHESIS PROTEIN TUAE"/>
    <property type="match status" value="1"/>
</dbReference>
<gene>
    <name evidence="10" type="ORF">F9B85_03945</name>
</gene>
<feature type="transmembrane region" description="Helical" evidence="8">
    <location>
        <begin position="297"/>
        <end position="315"/>
    </location>
</feature>
<evidence type="ECO:0000256" key="3">
    <source>
        <dbReference type="ARBA" id="ARBA00022989"/>
    </source>
</evidence>
<dbReference type="InterPro" id="IPR019734">
    <property type="entry name" value="TPR_rpt"/>
</dbReference>
<feature type="transmembrane region" description="Helical" evidence="8">
    <location>
        <begin position="39"/>
        <end position="60"/>
    </location>
</feature>
<evidence type="ECO:0000256" key="8">
    <source>
        <dbReference type="SAM" id="Phobius"/>
    </source>
</evidence>
<dbReference type="PANTHER" id="PTHR37422:SF23">
    <property type="entry name" value="TEICHURONIC ACID BIOSYNTHESIS PROTEIN TUAE"/>
    <property type="match status" value="1"/>
</dbReference>
<keyword evidence="6" id="KW-0175">Coiled coil</keyword>
<feature type="region of interest" description="Disordered" evidence="7">
    <location>
        <begin position="65"/>
        <end position="84"/>
    </location>
</feature>
<feature type="transmembrane region" description="Helical" evidence="8">
    <location>
        <begin position="180"/>
        <end position="203"/>
    </location>
</feature>
<comment type="subcellular location">
    <subcellularLocation>
        <location evidence="1">Membrane</location>
        <topology evidence="1">Multi-pass membrane protein</topology>
    </subcellularLocation>
</comment>
<name>A0A6I0EVZ5_9FIRM</name>
<feature type="transmembrane region" description="Helical" evidence="8">
    <location>
        <begin position="597"/>
        <end position="617"/>
    </location>
</feature>
<dbReference type="RefSeq" id="WP_151618751.1">
    <property type="nucleotide sequence ID" value="NZ_WBXO01000002.1"/>
</dbReference>
<comment type="caution">
    <text evidence="10">The sequence shown here is derived from an EMBL/GenBank/DDBJ whole genome shotgun (WGS) entry which is preliminary data.</text>
</comment>
<dbReference type="SMART" id="SM00028">
    <property type="entry name" value="TPR"/>
    <property type="match status" value="2"/>
</dbReference>
<dbReference type="InterPro" id="IPR011990">
    <property type="entry name" value="TPR-like_helical_dom_sf"/>
</dbReference>
<feature type="transmembrane region" description="Helical" evidence="8">
    <location>
        <begin position="102"/>
        <end position="121"/>
    </location>
</feature>
<dbReference type="SUPFAM" id="SSF48452">
    <property type="entry name" value="TPR-like"/>
    <property type="match status" value="1"/>
</dbReference>